<evidence type="ECO:0000313" key="2">
    <source>
        <dbReference type="Proteomes" id="UP000604765"/>
    </source>
</evidence>
<sequence length="79" mass="8733">MVVEALAWALAGLAVKPIPRTIIAANKNEAIFFIKTPPCQKVYHGLNSFDLNIRLHFLYKKTAIVIMFNGVTPGIHGTQ</sequence>
<proteinExistence type="predicted"/>
<dbReference type="Proteomes" id="UP000604765">
    <property type="component" value="Unassembled WGS sequence"/>
</dbReference>
<name>A0ABQ3VXC0_9LACO</name>
<evidence type="ECO:0000313" key="1">
    <source>
        <dbReference type="EMBL" id="GHP13071.1"/>
    </source>
</evidence>
<dbReference type="EMBL" id="BNJR01000005">
    <property type="protein sequence ID" value="GHP13071.1"/>
    <property type="molecule type" value="Genomic_DNA"/>
</dbReference>
<accession>A0ABQ3VXC0</accession>
<reference evidence="1 2" key="1">
    <citation type="journal article" date="2021" name="Int. J. Syst. Evol. Microbiol.">
        <title>Lentilactobacillus fungorum sp. nov., isolated from spent mushroom substrates.</title>
        <authorList>
            <person name="Tohno M."/>
            <person name="Tanizawa Y."/>
            <person name="Kojima Y."/>
            <person name="Sakamoto M."/>
            <person name="Ohkuma M."/>
            <person name="Kobayashi H."/>
        </authorList>
    </citation>
    <scope>NUCLEOTIDE SEQUENCE [LARGE SCALE GENOMIC DNA]</scope>
    <source>
        <strain evidence="1 2">YK48G</strain>
    </source>
</reference>
<organism evidence="1 2">
    <name type="scientific">Lentilactobacillus fungorum</name>
    <dbReference type="NCBI Taxonomy" id="2201250"/>
    <lineage>
        <taxon>Bacteria</taxon>
        <taxon>Bacillati</taxon>
        <taxon>Bacillota</taxon>
        <taxon>Bacilli</taxon>
        <taxon>Lactobacillales</taxon>
        <taxon>Lactobacillaceae</taxon>
        <taxon>Lentilactobacillus</taxon>
    </lineage>
</organism>
<protein>
    <submittedName>
        <fullName evidence="1">Uncharacterized protein</fullName>
    </submittedName>
</protein>
<gene>
    <name evidence="1" type="ORF">YK48G_04960</name>
</gene>
<keyword evidence="2" id="KW-1185">Reference proteome</keyword>
<comment type="caution">
    <text evidence="1">The sequence shown here is derived from an EMBL/GenBank/DDBJ whole genome shotgun (WGS) entry which is preliminary data.</text>
</comment>